<protein>
    <submittedName>
        <fullName evidence="1">Uncharacterized protein</fullName>
    </submittedName>
</protein>
<reference evidence="1 2" key="1">
    <citation type="submission" date="2019-12" db="EMBL/GenBank/DDBJ databases">
        <authorList>
            <person name="Alioto T."/>
            <person name="Alioto T."/>
            <person name="Gomez Garrido J."/>
        </authorList>
    </citation>
    <scope>NUCLEOTIDE SEQUENCE [LARGE SCALE GENOMIC DNA]</scope>
</reference>
<gene>
    <name evidence="1" type="ORF">OLEA9_A035086</name>
</gene>
<proteinExistence type="predicted"/>
<dbReference type="Proteomes" id="UP000594638">
    <property type="component" value="Unassembled WGS sequence"/>
</dbReference>
<evidence type="ECO:0000313" key="2">
    <source>
        <dbReference type="Proteomes" id="UP000594638"/>
    </source>
</evidence>
<dbReference type="AlphaFoldDB" id="A0A8S0TQW3"/>
<organism evidence="1 2">
    <name type="scientific">Olea europaea subsp. europaea</name>
    <dbReference type="NCBI Taxonomy" id="158383"/>
    <lineage>
        <taxon>Eukaryota</taxon>
        <taxon>Viridiplantae</taxon>
        <taxon>Streptophyta</taxon>
        <taxon>Embryophyta</taxon>
        <taxon>Tracheophyta</taxon>
        <taxon>Spermatophyta</taxon>
        <taxon>Magnoliopsida</taxon>
        <taxon>eudicotyledons</taxon>
        <taxon>Gunneridae</taxon>
        <taxon>Pentapetalae</taxon>
        <taxon>asterids</taxon>
        <taxon>lamiids</taxon>
        <taxon>Lamiales</taxon>
        <taxon>Oleaceae</taxon>
        <taxon>Oleeae</taxon>
        <taxon>Olea</taxon>
    </lineage>
</organism>
<accession>A0A8S0TQW3</accession>
<comment type="caution">
    <text evidence="1">The sequence shown here is derived from an EMBL/GenBank/DDBJ whole genome shotgun (WGS) entry which is preliminary data.</text>
</comment>
<name>A0A8S0TQW3_OLEEU</name>
<dbReference type="Gramene" id="OE9A035086T1">
    <property type="protein sequence ID" value="OE9A035086C1"/>
    <property type="gene ID" value="OE9A035086"/>
</dbReference>
<keyword evidence="2" id="KW-1185">Reference proteome</keyword>
<dbReference type="EMBL" id="CACTIH010007296">
    <property type="protein sequence ID" value="CAA3008342.1"/>
    <property type="molecule type" value="Genomic_DNA"/>
</dbReference>
<sequence>MDALSSELYRRLGVPKIETERSGNTQRHRAHYLSNQRNPTLKLPGSYCEAILVVR</sequence>
<evidence type="ECO:0000313" key="1">
    <source>
        <dbReference type="EMBL" id="CAA3008342.1"/>
    </source>
</evidence>